<proteinExistence type="inferred from homology"/>
<dbReference type="Pfam" id="PF03401">
    <property type="entry name" value="TctC"/>
    <property type="match status" value="1"/>
</dbReference>
<organism evidence="2">
    <name type="scientific">uncultured Acetobacteraceae bacterium</name>
    <dbReference type="NCBI Taxonomy" id="169975"/>
    <lineage>
        <taxon>Bacteria</taxon>
        <taxon>Pseudomonadati</taxon>
        <taxon>Pseudomonadota</taxon>
        <taxon>Alphaproteobacteria</taxon>
        <taxon>Acetobacterales</taxon>
        <taxon>Acetobacteraceae</taxon>
        <taxon>environmental samples</taxon>
    </lineage>
</organism>
<accession>A0A6J4JAK0</accession>
<dbReference type="Gene3D" id="3.40.190.150">
    <property type="entry name" value="Bordetella uptake gene, domain 1"/>
    <property type="match status" value="1"/>
</dbReference>
<comment type="similarity">
    <text evidence="1">Belongs to the UPF0065 (bug) family.</text>
</comment>
<reference evidence="2" key="1">
    <citation type="submission" date="2020-02" db="EMBL/GenBank/DDBJ databases">
        <authorList>
            <person name="Meier V. D."/>
        </authorList>
    </citation>
    <scope>NUCLEOTIDE SEQUENCE</scope>
    <source>
        <strain evidence="2">AVDCRST_MAG08</strain>
    </source>
</reference>
<evidence type="ECO:0000256" key="1">
    <source>
        <dbReference type="ARBA" id="ARBA00006987"/>
    </source>
</evidence>
<sequence length="133" mass="14070">MLRRRFFAFASVGLAVPSVLRAQGAWPERPVRLVVPWPPGGSADLIARILQPKLSEALGKPLVIDNRGGASGPIGGTEAARAAPDGYTWLLAWDTEATNQTTMCLPYRVMQAFAPTTLVAAGPLVVVAHQSAP</sequence>
<dbReference type="InterPro" id="IPR042100">
    <property type="entry name" value="Bug_dom1"/>
</dbReference>
<gene>
    <name evidence="2" type="ORF">AVDCRST_MAG08-3394</name>
</gene>
<evidence type="ECO:0000313" key="2">
    <source>
        <dbReference type="EMBL" id="CAA9275041.1"/>
    </source>
</evidence>
<dbReference type="Gene3D" id="3.40.190.10">
    <property type="entry name" value="Periplasmic binding protein-like II"/>
    <property type="match status" value="1"/>
</dbReference>
<dbReference type="InterPro" id="IPR005064">
    <property type="entry name" value="BUG"/>
</dbReference>
<dbReference type="PANTHER" id="PTHR42928:SF5">
    <property type="entry name" value="BLR1237 PROTEIN"/>
    <property type="match status" value="1"/>
</dbReference>
<dbReference type="AlphaFoldDB" id="A0A6J4JAK0"/>
<protein>
    <submittedName>
        <fullName evidence="2">BUG/TctC family periplasmic protein</fullName>
    </submittedName>
</protein>
<name>A0A6J4JAK0_9PROT</name>
<dbReference type="PANTHER" id="PTHR42928">
    <property type="entry name" value="TRICARBOXYLATE-BINDING PROTEIN"/>
    <property type="match status" value="1"/>
</dbReference>
<dbReference type="EMBL" id="CADCTG010000254">
    <property type="protein sequence ID" value="CAA9275041.1"/>
    <property type="molecule type" value="Genomic_DNA"/>
</dbReference>